<sequence>MSQPMEMDLPYREAPVESPSVEDLLKDVSSVLLSKDIFAIGGHVSDFGKLAIQWADKTNGQSHTLRFPLVTGDASQNTFTQLLDAPATMDADDFFTNFNPYVHGILETINQTLAWSKYSAEVDMAVKAELFKLEVHSTSSDRPETHVDSRSDRQMGTLMICLPIPHKGGQLAIRHGDRQVNFDWASQHPDTVQWAAFMSHCEHEVLPITEGHRLMLTYNLIWTDYVPALMATELEVLDQESLDFYADLVKLLNKMKSTGKQYIIGFTCTHRYPHTSRSSYQQTQFMLKGMDMVVYQALRRNVGKVRVRAVLDDSQYIKDQRVMEDQRVKEDGDFDPMYDSDLERMEDGELKGLLKDSELELDELQRMEELPEIPSSYSPPEDSDEEACMGEKVEWLNDAPNEDTPREFSVAITSVDGRDPLSVQYDSALVILAWVGF</sequence>
<organism evidence="1 2">
    <name type="scientific">Fusarium venenatum</name>
    <dbReference type="NCBI Taxonomy" id="56646"/>
    <lineage>
        <taxon>Eukaryota</taxon>
        <taxon>Fungi</taxon>
        <taxon>Dikarya</taxon>
        <taxon>Ascomycota</taxon>
        <taxon>Pezizomycotina</taxon>
        <taxon>Sordariomycetes</taxon>
        <taxon>Hypocreomycetidae</taxon>
        <taxon>Hypocreales</taxon>
        <taxon>Nectriaceae</taxon>
        <taxon>Fusarium</taxon>
    </lineage>
</organism>
<proteinExistence type="predicted"/>
<evidence type="ECO:0000313" key="2">
    <source>
        <dbReference type="Proteomes" id="UP000245910"/>
    </source>
</evidence>
<dbReference type="PANTHER" id="PTHR33099:SF7">
    <property type="entry name" value="MYND-TYPE DOMAIN-CONTAINING PROTEIN"/>
    <property type="match status" value="1"/>
</dbReference>
<reference evidence="2" key="1">
    <citation type="submission" date="2014-10" db="EMBL/GenBank/DDBJ databases">
        <authorList>
            <person name="King R."/>
        </authorList>
    </citation>
    <scope>NUCLEOTIDE SEQUENCE [LARGE SCALE GENOMIC DNA]</scope>
    <source>
        <strain evidence="2">A3/5</strain>
    </source>
</reference>
<dbReference type="EMBL" id="LN649231">
    <property type="protein sequence ID" value="CEI68253.1"/>
    <property type="molecule type" value="Genomic_DNA"/>
</dbReference>
<dbReference type="Proteomes" id="UP000245910">
    <property type="component" value="Chromosome III"/>
</dbReference>
<dbReference type="PANTHER" id="PTHR33099">
    <property type="entry name" value="FE2OG DIOXYGENASE DOMAIN-CONTAINING PROTEIN"/>
    <property type="match status" value="1"/>
</dbReference>
<accession>A0A2L2TJN6</accession>
<dbReference type="AlphaFoldDB" id="A0A2L2TJN6"/>
<name>A0A2L2TJN6_9HYPO</name>
<evidence type="ECO:0008006" key="3">
    <source>
        <dbReference type="Google" id="ProtNLM"/>
    </source>
</evidence>
<evidence type="ECO:0000313" key="1">
    <source>
        <dbReference type="EMBL" id="CEI68253.1"/>
    </source>
</evidence>
<dbReference type="Gene3D" id="2.60.120.620">
    <property type="entry name" value="q2cbj1_9rhob like domain"/>
    <property type="match status" value="1"/>
</dbReference>
<protein>
    <recommendedName>
        <fullName evidence="3">Fe2OG dioxygenase domain-containing protein</fullName>
    </recommendedName>
</protein>
<keyword evidence="2" id="KW-1185">Reference proteome</keyword>